<sequence length="145" mass="15584">MEDSSGRPWGAAQPRRRGPAAGTLGSPSPAGAPCRGSGHRPARSCQSCSLAPSPPGASVEDRSGQCVFIYLNPDSLNHPPCRHLRDVRGPRKENQPARPCCPTGPDRMMTRDFTRTSTRESVQAMSVTCYSDRLSPRKVGVAPTR</sequence>
<dbReference type="AlphaFoldDB" id="A0A7J8JJA2"/>
<dbReference type="EMBL" id="JACASE010000002">
    <property type="protein sequence ID" value="KAF6496172.1"/>
    <property type="molecule type" value="Genomic_DNA"/>
</dbReference>
<comment type="caution">
    <text evidence="2">The sequence shown here is derived from an EMBL/GenBank/DDBJ whole genome shotgun (WGS) entry which is preliminary data.</text>
</comment>
<dbReference type="Proteomes" id="UP000593571">
    <property type="component" value="Unassembled WGS sequence"/>
</dbReference>
<evidence type="ECO:0000313" key="2">
    <source>
        <dbReference type="EMBL" id="KAF6496172.1"/>
    </source>
</evidence>
<reference evidence="2 3" key="1">
    <citation type="journal article" date="2020" name="Nature">
        <title>Six reference-quality genomes reveal evolution of bat adaptations.</title>
        <authorList>
            <person name="Jebb D."/>
            <person name="Huang Z."/>
            <person name="Pippel M."/>
            <person name="Hughes G.M."/>
            <person name="Lavrichenko K."/>
            <person name="Devanna P."/>
            <person name="Winkler S."/>
            <person name="Jermiin L.S."/>
            <person name="Skirmuntt E.C."/>
            <person name="Katzourakis A."/>
            <person name="Burkitt-Gray L."/>
            <person name="Ray D.A."/>
            <person name="Sullivan K.A.M."/>
            <person name="Roscito J.G."/>
            <person name="Kirilenko B.M."/>
            <person name="Davalos L.M."/>
            <person name="Corthals A.P."/>
            <person name="Power M.L."/>
            <person name="Jones G."/>
            <person name="Ransome R.D."/>
            <person name="Dechmann D.K.N."/>
            <person name="Locatelli A.G."/>
            <person name="Puechmaille S.J."/>
            <person name="Fedrigo O."/>
            <person name="Jarvis E.D."/>
            <person name="Hiller M."/>
            <person name="Vernes S.C."/>
            <person name="Myers E.W."/>
            <person name="Teeling E.C."/>
        </authorList>
    </citation>
    <scope>NUCLEOTIDE SEQUENCE [LARGE SCALE GENOMIC DNA]</scope>
    <source>
        <strain evidence="2">MRouAeg1</strain>
        <tissue evidence="2">Muscle</tissue>
    </source>
</reference>
<evidence type="ECO:0000313" key="3">
    <source>
        <dbReference type="Proteomes" id="UP000593571"/>
    </source>
</evidence>
<accession>A0A7J8JJA2</accession>
<feature type="compositionally biased region" description="Low complexity" evidence="1">
    <location>
        <begin position="1"/>
        <end position="13"/>
    </location>
</feature>
<keyword evidence="3" id="KW-1185">Reference proteome</keyword>
<protein>
    <submittedName>
        <fullName evidence="2">Uncharacterized protein</fullName>
    </submittedName>
</protein>
<organism evidence="2 3">
    <name type="scientific">Rousettus aegyptiacus</name>
    <name type="common">Egyptian fruit bat</name>
    <name type="synonym">Pteropus aegyptiacus</name>
    <dbReference type="NCBI Taxonomy" id="9407"/>
    <lineage>
        <taxon>Eukaryota</taxon>
        <taxon>Metazoa</taxon>
        <taxon>Chordata</taxon>
        <taxon>Craniata</taxon>
        <taxon>Vertebrata</taxon>
        <taxon>Euteleostomi</taxon>
        <taxon>Mammalia</taxon>
        <taxon>Eutheria</taxon>
        <taxon>Laurasiatheria</taxon>
        <taxon>Chiroptera</taxon>
        <taxon>Yinpterochiroptera</taxon>
        <taxon>Pteropodoidea</taxon>
        <taxon>Pteropodidae</taxon>
        <taxon>Rousettinae</taxon>
        <taxon>Rousettus</taxon>
    </lineage>
</organism>
<gene>
    <name evidence="2" type="ORF">HJG63_010400</name>
</gene>
<feature type="compositionally biased region" description="Basic and acidic residues" evidence="1">
    <location>
        <begin position="83"/>
        <end position="95"/>
    </location>
</feature>
<evidence type="ECO:0000256" key="1">
    <source>
        <dbReference type="SAM" id="MobiDB-lite"/>
    </source>
</evidence>
<feature type="region of interest" description="Disordered" evidence="1">
    <location>
        <begin position="1"/>
        <end position="60"/>
    </location>
</feature>
<proteinExistence type="predicted"/>
<feature type="region of interest" description="Disordered" evidence="1">
    <location>
        <begin position="82"/>
        <end position="110"/>
    </location>
</feature>
<name>A0A7J8JJA2_ROUAE</name>